<evidence type="ECO:0000313" key="1">
    <source>
        <dbReference type="EMBL" id="JAH45370.1"/>
    </source>
</evidence>
<proteinExistence type="predicted"/>
<dbReference type="EMBL" id="GBXM01063207">
    <property type="protein sequence ID" value="JAH45370.1"/>
    <property type="molecule type" value="Transcribed_RNA"/>
</dbReference>
<dbReference type="AlphaFoldDB" id="A0A0E9SXJ6"/>
<sequence length="20" mass="2338">MGRRATTILVTAPRYIYKNI</sequence>
<reference evidence="1" key="2">
    <citation type="journal article" date="2015" name="Fish Shellfish Immunol.">
        <title>Early steps in the European eel (Anguilla anguilla)-Vibrio vulnificus interaction in the gills: Role of the RtxA13 toxin.</title>
        <authorList>
            <person name="Callol A."/>
            <person name="Pajuelo D."/>
            <person name="Ebbesson L."/>
            <person name="Teles M."/>
            <person name="MacKenzie S."/>
            <person name="Amaro C."/>
        </authorList>
    </citation>
    <scope>NUCLEOTIDE SEQUENCE</scope>
</reference>
<name>A0A0E9SXJ6_ANGAN</name>
<accession>A0A0E9SXJ6</accession>
<organism evidence="1">
    <name type="scientific">Anguilla anguilla</name>
    <name type="common">European freshwater eel</name>
    <name type="synonym">Muraena anguilla</name>
    <dbReference type="NCBI Taxonomy" id="7936"/>
    <lineage>
        <taxon>Eukaryota</taxon>
        <taxon>Metazoa</taxon>
        <taxon>Chordata</taxon>
        <taxon>Craniata</taxon>
        <taxon>Vertebrata</taxon>
        <taxon>Euteleostomi</taxon>
        <taxon>Actinopterygii</taxon>
        <taxon>Neopterygii</taxon>
        <taxon>Teleostei</taxon>
        <taxon>Anguilliformes</taxon>
        <taxon>Anguillidae</taxon>
        <taxon>Anguilla</taxon>
    </lineage>
</organism>
<protein>
    <submittedName>
        <fullName evidence="1">Uncharacterized protein</fullName>
    </submittedName>
</protein>
<reference evidence="1" key="1">
    <citation type="submission" date="2014-11" db="EMBL/GenBank/DDBJ databases">
        <authorList>
            <person name="Amaro Gonzalez C."/>
        </authorList>
    </citation>
    <scope>NUCLEOTIDE SEQUENCE</scope>
</reference>